<dbReference type="GO" id="GO:0006412">
    <property type="term" value="P:translation"/>
    <property type="evidence" value="ECO:0007669"/>
    <property type="project" value="InterPro"/>
</dbReference>
<protein>
    <recommendedName>
        <fullName evidence="9">50S ribosomal protein L5, chloroplastic</fullName>
    </recommendedName>
</protein>
<dbReference type="InterPro" id="IPR022803">
    <property type="entry name" value="Ribosomal_uL5_dom_sf"/>
</dbReference>
<proteinExistence type="inferred from homology"/>
<evidence type="ECO:0000313" key="7">
    <source>
        <dbReference type="EMBL" id="EGR31211.1"/>
    </source>
</evidence>
<evidence type="ECO:0008006" key="9">
    <source>
        <dbReference type="Google" id="ProtNLM"/>
    </source>
</evidence>
<dbReference type="Pfam" id="PF00673">
    <property type="entry name" value="Ribosomal_L5_C"/>
    <property type="match status" value="1"/>
</dbReference>
<reference evidence="7 8" key="1">
    <citation type="submission" date="2011-07" db="EMBL/GenBank/DDBJ databases">
        <authorList>
            <person name="Coyne R."/>
            <person name="Brami D."/>
            <person name="Johnson J."/>
            <person name="Hostetler J."/>
            <person name="Hannick L."/>
            <person name="Clark T."/>
            <person name="Cassidy-Hanley D."/>
            <person name="Inman J."/>
        </authorList>
    </citation>
    <scope>NUCLEOTIDE SEQUENCE [LARGE SCALE GENOMIC DNA]</scope>
    <source>
        <strain evidence="7 8">G5</strain>
    </source>
</reference>
<keyword evidence="3 4" id="KW-0687">Ribonucleoprotein</keyword>
<dbReference type="PIRSF" id="PIRSF002161">
    <property type="entry name" value="Ribosomal_L5"/>
    <property type="match status" value="1"/>
</dbReference>
<dbReference type="SUPFAM" id="SSF55282">
    <property type="entry name" value="RL5-like"/>
    <property type="match status" value="1"/>
</dbReference>
<dbReference type="STRING" id="857967.G0QU94"/>
<dbReference type="InterPro" id="IPR002132">
    <property type="entry name" value="Ribosomal_uL5"/>
</dbReference>
<dbReference type="Gene3D" id="3.30.1440.10">
    <property type="match status" value="1"/>
</dbReference>
<dbReference type="FunCoup" id="G0QU94">
    <property type="interactions" value="324"/>
</dbReference>
<evidence type="ECO:0000256" key="3">
    <source>
        <dbReference type="ARBA" id="ARBA00023274"/>
    </source>
</evidence>
<accession>G0QU94</accession>
<dbReference type="GO" id="GO:1990904">
    <property type="term" value="C:ribonucleoprotein complex"/>
    <property type="evidence" value="ECO:0007669"/>
    <property type="project" value="UniProtKB-KW"/>
</dbReference>
<evidence type="ECO:0000256" key="1">
    <source>
        <dbReference type="ARBA" id="ARBA00008553"/>
    </source>
</evidence>
<evidence type="ECO:0000256" key="2">
    <source>
        <dbReference type="ARBA" id="ARBA00022980"/>
    </source>
</evidence>
<dbReference type="AlphaFoldDB" id="G0QU94"/>
<dbReference type="InterPro" id="IPR031310">
    <property type="entry name" value="Ribosomal_uL5_N"/>
</dbReference>
<feature type="domain" description="Large ribosomal subunit protein uL5 N-terminal" evidence="5">
    <location>
        <begin position="7"/>
        <end position="60"/>
    </location>
</feature>
<dbReference type="PANTHER" id="PTHR11994">
    <property type="entry name" value="60S RIBOSOMAL PROTEIN L11-RELATED"/>
    <property type="match status" value="1"/>
</dbReference>
<gene>
    <name evidence="7" type="ORF">IMG5_115730</name>
</gene>
<dbReference type="Proteomes" id="UP000008983">
    <property type="component" value="Unassembled WGS sequence"/>
</dbReference>
<dbReference type="OrthoDB" id="1734943at2759"/>
<dbReference type="GO" id="GO:0005840">
    <property type="term" value="C:ribosome"/>
    <property type="evidence" value="ECO:0007669"/>
    <property type="project" value="UniProtKB-KW"/>
</dbReference>
<dbReference type="GO" id="GO:0003735">
    <property type="term" value="F:structural constituent of ribosome"/>
    <property type="evidence" value="ECO:0007669"/>
    <property type="project" value="InterPro"/>
</dbReference>
<evidence type="ECO:0000256" key="4">
    <source>
        <dbReference type="RuleBase" id="RU003930"/>
    </source>
</evidence>
<sequence>MSNQQENRMREIKIAKLVINCCVGESGDKLTKAAKVLKDLSGQEPCFSRARYTIRSFGIKRNEKMATHVTIRGDKAQDILERGLRVKEMELRKKNFSKTGKITQIHINKLNKFLLKGNFGFGIQEHIDLGMKYDPYTGIFGMDFYIVLERPGNRVARKRRRQSRLGNNQKITKEECINWFKQRFEGNVY</sequence>
<dbReference type="eggNOG" id="KOG0397">
    <property type="taxonomic scope" value="Eukaryota"/>
</dbReference>
<evidence type="ECO:0000313" key="8">
    <source>
        <dbReference type="Proteomes" id="UP000008983"/>
    </source>
</evidence>
<evidence type="ECO:0000259" key="5">
    <source>
        <dbReference type="Pfam" id="PF00281"/>
    </source>
</evidence>
<keyword evidence="2 4" id="KW-0689">Ribosomal protein</keyword>
<dbReference type="GeneID" id="14907347"/>
<feature type="domain" description="Large ribosomal subunit protein uL5 C-terminal" evidence="6">
    <location>
        <begin position="65"/>
        <end position="161"/>
    </location>
</feature>
<organism evidence="7 8">
    <name type="scientific">Ichthyophthirius multifiliis</name>
    <name type="common">White spot disease agent</name>
    <name type="synonym">Ich</name>
    <dbReference type="NCBI Taxonomy" id="5932"/>
    <lineage>
        <taxon>Eukaryota</taxon>
        <taxon>Sar</taxon>
        <taxon>Alveolata</taxon>
        <taxon>Ciliophora</taxon>
        <taxon>Intramacronucleata</taxon>
        <taxon>Oligohymenophorea</taxon>
        <taxon>Hymenostomatida</taxon>
        <taxon>Ophryoglenina</taxon>
        <taxon>Ichthyophthirius</taxon>
    </lineage>
</organism>
<dbReference type="Pfam" id="PF00281">
    <property type="entry name" value="Ribosomal_L5"/>
    <property type="match status" value="1"/>
</dbReference>
<dbReference type="InterPro" id="IPR031309">
    <property type="entry name" value="Ribosomal_uL5_C"/>
</dbReference>
<name>G0QU94_ICHMU</name>
<dbReference type="EMBL" id="GL983905">
    <property type="protein sequence ID" value="EGR31211.1"/>
    <property type="molecule type" value="Genomic_DNA"/>
</dbReference>
<dbReference type="RefSeq" id="XP_004034697.1">
    <property type="nucleotide sequence ID" value="XM_004034649.1"/>
</dbReference>
<dbReference type="InParanoid" id="G0QU94"/>
<dbReference type="OMA" id="NPMREMR"/>
<evidence type="ECO:0000259" key="6">
    <source>
        <dbReference type="Pfam" id="PF00673"/>
    </source>
</evidence>
<keyword evidence="8" id="KW-1185">Reference proteome</keyword>
<comment type="similarity">
    <text evidence="1 4">Belongs to the universal ribosomal protein uL5 family.</text>
</comment>